<dbReference type="CDD" id="cd04301">
    <property type="entry name" value="NAT_SF"/>
    <property type="match status" value="1"/>
</dbReference>
<protein>
    <submittedName>
        <fullName evidence="2">GNAT family N-acetyltransferase</fullName>
    </submittedName>
</protein>
<dbReference type="EMBL" id="DVNK01000005">
    <property type="protein sequence ID" value="HIU45723.1"/>
    <property type="molecule type" value="Genomic_DNA"/>
</dbReference>
<reference evidence="2" key="2">
    <citation type="journal article" date="2021" name="PeerJ">
        <title>Extensive microbial diversity within the chicken gut microbiome revealed by metagenomics and culture.</title>
        <authorList>
            <person name="Gilroy R."/>
            <person name="Ravi A."/>
            <person name="Getino M."/>
            <person name="Pursley I."/>
            <person name="Horton D.L."/>
            <person name="Alikhan N.F."/>
            <person name="Baker D."/>
            <person name="Gharbi K."/>
            <person name="Hall N."/>
            <person name="Watson M."/>
            <person name="Adriaenssens E.M."/>
            <person name="Foster-Nyarko E."/>
            <person name="Jarju S."/>
            <person name="Secka A."/>
            <person name="Antonio M."/>
            <person name="Oren A."/>
            <person name="Chaudhuri R.R."/>
            <person name="La Ragione R."/>
            <person name="Hildebrand F."/>
            <person name="Pallen M.J."/>
        </authorList>
    </citation>
    <scope>NUCLEOTIDE SEQUENCE</scope>
    <source>
        <strain evidence="2">ChiSxjej2B14-8506</strain>
    </source>
</reference>
<reference evidence="2" key="1">
    <citation type="submission" date="2020-10" db="EMBL/GenBank/DDBJ databases">
        <authorList>
            <person name="Gilroy R."/>
        </authorList>
    </citation>
    <scope>NUCLEOTIDE SEQUENCE</scope>
    <source>
        <strain evidence="2">ChiSxjej2B14-8506</strain>
    </source>
</reference>
<dbReference type="Proteomes" id="UP000824123">
    <property type="component" value="Unassembled WGS sequence"/>
</dbReference>
<sequence>MTDVKYSMATSADYDEIIEHANFVFSYAHCPHEFKTLIPKAYGEARTMWPEHFIARENGRIRGLVGLLPFEQRVLDERLKVGFIGTVSVHPYSRGMGHMKKCMAMSTEYAHTHGIDIMALGGQRQRYEYYGYESGGQSRSYQLTATNCRHALKDVDTTGLSFVPFEQAREHIAALHAIYEQSPVAGARPVELFEQICGTWRKQPYAIMLNDCPTGYAIASSDHRSISELRLADVSLLQAVLKAYLKRFELDSVSIDVPPYLPDYARALSRLCEGCTLEHNEMFMICNYERVVSAYLKLKQRIEGALPEGRVVLGITGINGDQAPRSLEIAVQSGEVICRFGDLKPDIVLDTLAAQSLLLSPFTFVDMTALPLCARAYFPLPAYIESADGF</sequence>
<evidence type="ECO:0000259" key="1">
    <source>
        <dbReference type="PROSITE" id="PS51186"/>
    </source>
</evidence>
<dbReference type="SUPFAM" id="SSF55729">
    <property type="entry name" value="Acyl-CoA N-acyltransferases (Nat)"/>
    <property type="match status" value="1"/>
</dbReference>
<dbReference type="AlphaFoldDB" id="A0A9D1LPL5"/>
<comment type="caution">
    <text evidence="2">The sequence shown here is derived from an EMBL/GenBank/DDBJ whole genome shotgun (WGS) entry which is preliminary data.</text>
</comment>
<dbReference type="Pfam" id="PF13527">
    <property type="entry name" value="Acetyltransf_9"/>
    <property type="match status" value="1"/>
</dbReference>
<name>A0A9D1LPL5_9FIRM</name>
<dbReference type="GO" id="GO:0016747">
    <property type="term" value="F:acyltransferase activity, transferring groups other than amino-acyl groups"/>
    <property type="evidence" value="ECO:0007669"/>
    <property type="project" value="InterPro"/>
</dbReference>
<organism evidence="2 3">
    <name type="scientific">Candidatus Fimadaptatus faecigallinarum</name>
    <dbReference type="NCBI Taxonomy" id="2840814"/>
    <lineage>
        <taxon>Bacteria</taxon>
        <taxon>Bacillati</taxon>
        <taxon>Bacillota</taxon>
        <taxon>Clostridia</taxon>
        <taxon>Eubacteriales</taxon>
        <taxon>Candidatus Fimadaptatus</taxon>
    </lineage>
</organism>
<dbReference type="InterPro" id="IPR000182">
    <property type="entry name" value="GNAT_dom"/>
</dbReference>
<proteinExistence type="predicted"/>
<evidence type="ECO:0000313" key="2">
    <source>
        <dbReference type="EMBL" id="HIU45723.1"/>
    </source>
</evidence>
<dbReference type="PROSITE" id="PS51186">
    <property type="entry name" value="GNAT"/>
    <property type="match status" value="1"/>
</dbReference>
<accession>A0A9D1LPL5</accession>
<evidence type="ECO:0000313" key="3">
    <source>
        <dbReference type="Proteomes" id="UP000824123"/>
    </source>
</evidence>
<feature type="domain" description="N-acetyltransferase" evidence="1">
    <location>
        <begin position="4"/>
        <end position="153"/>
    </location>
</feature>
<dbReference type="InterPro" id="IPR016181">
    <property type="entry name" value="Acyl_CoA_acyltransferase"/>
</dbReference>
<dbReference type="Gene3D" id="3.40.630.30">
    <property type="match status" value="1"/>
</dbReference>
<gene>
    <name evidence="2" type="ORF">IAC59_00515</name>
</gene>